<proteinExistence type="predicted"/>
<sequence length="98" mass="11297">MKVININLDSIIGKHFSQLIRTITSIHLIESIDYLNNENNSSSYSNLLNTQADSTKNILVNIDESEDDEKIKRLEYEHLILGQKIDTLKRSQTSYETL</sequence>
<dbReference type="AlphaFoldDB" id="A0A816E8N7"/>
<keyword evidence="3" id="KW-1185">Reference proteome</keyword>
<protein>
    <submittedName>
        <fullName evidence="2">Uncharacterized protein</fullName>
    </submittedName>
</protein>
<dbReference type="Proteomes" id="UP000663877">
    <property type="component" value="Unassembled WGS sequence"/>
</dbReference>
<gene>
    <name evidence="1" type="ORF">BJG266_LOCUS43595</name>
    <name evidence="2" type="ORF">QVE165_LOCUS60528</name>
</gene>
<comment type="caution">
    <text evidence="2">The sequence shown here is derived from an EMBL/GenBank/DDBJ whole genome shotgun (WGS) entry which is preliminary data.</text>
</comment>
<dbReference type="EMBL" id="CAJNOI010003185">
    <property type="protein sequence ID" value="CAF1508683.1"/>
    <property type="molecule type" value="Genomic_DNA"/>
</dbReference>
<dbReference type="Proteomes" id="UP000663832">
    <property type="component" value="Unassembled WGS sequence"/>
</dbReference>
<accession>A0A816E8N7</accession>
<evidence type="ECO:0000313" key="2">
    <source>
        <dbReference type="EMBL" id="CAF1646661.1"/>
    </source>
</evidence>
<organism evidence="2 3">
    <name type="scientific">Adineta steineri</name>
    <dbReference type="NCBI Taxonomy" id="433720"/>
    <lineage>
        <taxon>Eukaryota</taxon>
        <taxon>Metazoa</taxon>
        <taxon>Spiralia</taxon>
        <taxon>Gnathifera</taxon>
        <taxon>Rotifera</taxon>
        <taxon>Eurotatoria</taxon>
        <taxon>Bdelloidea</taxon>
        <taxon>Adinetida</taxon>
        <taxon>Adinetidae</taxon>
        <taxon>Adineta</taxon>
    </lineage>
</organism>
<name>A0A816E8N7_9BILA</name>
<dbReference type="EMBL" id="CAJNOM010003532">
    <property type="protein sequence ID" value="CAF1646661.1"/>
    <property type="molecule type" value="Genomic_DNA"/>
</dbReference>
<reference evidence="2" key="1">
    <citation type="submission" date="2021-02" db="EMBL/GenBank/DDBJ databases">
        <authorList>
            <person name="Nowell W R."/>
        </authorList>
    </citation>
    <scope>NUCLEOTIDE SEQUENCE</scope>
</reference>
<dbReference type="OrthoDB" id="10051416at2759"/>
<evidence type="ECO:0000313" key="3">
    <source>
        <dbReference type="Proteomes" id="UP000663832"/>
    </source>
</evidence>
<evidence type="ECO:0000313" key="1">
    <source>
        <dbReference type="EMBL" id="CAF1508683.1"/>
    </source>
</evidence>